<reference evidence="2" key="1">
    <citation type="submission" date="2016-10" db="EMBL/GenBank/DDBJ databases">
        <authorList>
            <person name="Varghese N."/>
            <person name="Submissions S."/>
        </authorList>
    </citation>
    <scope>NUCLEOTIDE SEQUENCE [LARGE SCALE GENOMIC DNA]</scope>
    <source>
        <strain evidence="2">DSM 26542</strain>
    </source>
</reference>
<sequence length="94" mass="11054">MKNNLYIRFVDLNLLCMILPIEMKKGEFMVLVFIEINKDFDRIPIEDLIKPLPDSFVPLYVDYSQPIIKVYCLCNCQNDFVNNMGRTGYKAKLI</sequence>
<proteinExistence type="predicted"/>
<dbReference type="Proteomes" id="UP000243887">
    <property type="component" value="Unassembled WGS sequence"/>
</dbReference>
<name>A0A1I3TIW9_9FLAO</name>
<protein>
    <submittedName>
        <fullName evidence="1">Uncharacterized protein</fullName>
    </submittedName>
</protein>
<dbReference type="EMBL" id="FORU01000013">
    <property type="protein sequence ID" value="SFJ69566.1"/>
    <property type="molecule type" value="Genomic_DNA"/>
</dbReference>
<evidence type="ECO:0000313" key="2">
    <source>
        <dbReference type="Proteomes" id="UP000243887"/>
    </source>
</evidence>
<evidence type="ECO:0000313" key="1">
    <source>
        <dbReference type="EMBL" id="SFJ69566.1"/>
    </source>
</evidence>
<dbReference type="AlphaFoldDB" id="A0A1I3TIW9"/>
<organism evidence="1 2">
    <name type="scientific">Myroides guanonis</name>
    <dbReference type="NCBI Taxonomy" id="1150112"/>
    <lineage>
        <taxon>Bacteria</taxon>
        <taxon>Pseudomonadati</taxon>
        <taxon>Bacteroidota</taxon>
        <taxon>Flavobacteriia</taxon>
        <taxon>Flavobacteriales</taxon>
        <taxon>Flavobacteriaceae</taxon>
        <taxon>Myroides</taxon>
    </lineage>
</organism>
<gene>
    <name evidence="1" type="ORF">SAMN04487893_11358</name>
</gene>
<keyword evidence="2" id="KW-1185">Reference proteome</keyword>
<dbReference type="STRING" id="1150112.SAMN04487893_11358"/>
<accession>A0A1I3TIW9</accession>